<evidence type="ECO:0000313" key="2">
    <source>
        <dbReference type="Proteomes" id="UP000053480"/>
    </source>
</evidence>
<name>A0ACC6TQB9_9CREN</name>
<comment type="caution">
    <text evidence="1">The sequence shown here is derived from an EMBL/GenBank/DDBJ whole genome shotgun (WGS) entry which is preliminary data.</text>
</comment>
<gene>
    <name evidence="1" type="ORF">TQ35_0007455</name>
</gene>
<dbReference type="EMBL" id="JZWS03000010">
    <property type="protein sequence ID" value="MEW9492017.1"/>
    <property type="molecule type" value="Genomic_DNA"/>
</dbReference>
<dbReference type="Proteomes" id="UP000053480">
    <property type="component" value="Unassembled WGS sequence"/>
</dbReference>
<accession>A0ACC6TQB9</accession>
<proteinExistence type="predicted"/>
<evidence type="ECO:0000313" key="1">
    <source>
        <dbReference type="EMBL" id="MEW9492017.1"/>
    </source>
</evidence>
<organism evidence="1 2">
    <name type="scientific">Candidatus Aramenus sulfurataquae</name>
    <dbReference type="NCBI Taxonomy" id="1326980"/>
    <lineage>
        <taxon>Archaea</taxon>
        <taxon>Thermoproteota</taxon>
        <taxon>Thermoprotei</taxon>
        <taxon>Sulfolobales</taxon>
        <taxon>Sulfolobaceae</taxon>
        <taxon>Candidatus Aramenus</taxon>
    </lineage>
</organism>
<sequence length="43" mass="5029">MDKLQLEDKKRNIVEVLGKAGEKLGLSEAKKRVKEFAKDDWKR</sequence>
<reference evidence="1" key="1">
    <citation type="submission" date="2024-07" db="EMBL/GenBank/DDBJ databases">
        <title>Metagenome and Metagenome-Assembled Genomes of Archaea from a hot spring from the geothermal field of Los Azufres, Mexico.</title>
        <authorList>
            <person name="Marin-Paredes R."/>
            <person name="Martinez-Romero E."/>
            <person name="Servin-Garciduenas L.E."/>
        </authorList>
    </citation>
    <scope>NUCLEOTIDE SEQUENCE</scope>
    <source>
        <strain evidence="1">AZ1-454</strain>
    </source>
</reference>
<protein>
    <submittedName>
        <fullName evidence="1">Uncharacterized protein</fullName>
    </submittedName>
</protein>